<dbReference type="SUPFAM" id="SSF55298">
    <property type="entry name" value="YjgF-like"/>
    <property type="match status" value="1"/>
</dbReference>
<dbReference type="GO" id="GO:0016787">
    <property type="term" value="F:hydrolase activity"/>
    <property type="evidence" value="ECO:0007669"/>
    <property type="project" value="UniProtKB-KW"/>
</dbReference>
<dbReference type="PANTHER" id="PTHR43857">
    <property type="entry name" value="BLR7761 PROTEIN"/>
    <property type="match status" value="1"/>
</dbReference>
<dbReference type="Pfam" id="PF01042">
    <property type="entry name" value="Ribonuc_L-PSP"/>
    <property type="match status" value="1"/>
</dbReference>
<protein>
    <submittedName>
        <fullName evidence="1">Rid family hydrolase</fullName>
    </submittedName>
</protein>
<dbReference type="Gene3D" id="3.30.1330.40">
    <property type="entry name" value="RutC-like"/>
    <property type="match status" value="1"/>
</dbReference>
<dbReference type="InterPro" id="IPR035959">
    <property type="entry name" value="RutC-like_sf"/>
</dbReference>
<dbReference type="EMBL" id="JAVREX010000008">
    <property type="protein sequence ID" value="MDT0429815.1"/>
    <property type="molecule type" value="Genomic_DNA"/>
</dbReference>
<accession>A0ABU2RLU5</accession>
<evidence type="ECO:0000313" key="1">
    <source>
        <dbReference type="EMBL" id="MDT0429815.1"/>
    </source>
</evidence>
<reference evidence="2" key="1">
    <citation type="submission" date="2023-07" db="EMBL/GenBank/DDBJ databases">
        <title>30 novel species of actinomycetes from the DSMZ collection.</title>
        <authorList>
            <person name="Nouioui I."/>
        </authorList>
    </citation>
    <scope>NUCLEOTIDE SEQUENCE [LARGE SCALE GENOMIC DNA]</scope>
    <source>
        <strain evidence="2">DSM 41770</strain>
    </source>
</reference>
<dbReference type="InterPro" id="IPR006175">
    <property type="entry name" value="YjgF/YER057c/UK114"/>
</dbReference>
<dbReference type="RefSeq" id="WP_200695575.1">
    <property type="nucleotide sequence ID" value="NZ_JAVREX010000008.1"/>
</dbReference>
<gene>
    <name evidence="1" type="ORF">RM649_19480</name>
</gene>
<organism evidence="1 2">
    <name type="scientific">Streptomyces salyersiae</name>
    <dbReference type="NCBI Taxonomy" id="3075530"/>
    <lineage>
        <taxon>Bacteria</taxon>
        <taxon>Bacillati</taxon>
        <taxon>Actinomycetota</taxon>
        <taxon>Actinomycetes</taxon>
        <taxon>Kitasatosporales</taxon>
        <taxon>Streptomycetaceae</taxon>
        <taxon>Streptomyces</taxon>
    </lineage>
</organism>
<comment type="caution">
    <text evidence="1">The sequence shown here is derived from an EMBL/GenBank/DDBJ whole genome shotgun (WGS) entry which is preliminary data.</text>
</comment>
<dbReference type="PANTHER" id="PTHR43857:SF1">
    <property type="entry name" value="YJGH FAMILY PROTEIN"/>
    <property type="match status" value="1"/>
</dbReference>
<keyword evidence="2" id="KW-1185">Reference proteome</keyword>
<sequence length="142" mass="15456">MGVHEIGPRMVGERLMYNRAVRVESPRSWLFVSGHEARDDDGTIACKGDMTGQMRLALQRLGQTVTEAGMTMADVVQLRVFTTDLADCKAHYRVLMDELAAVRCRPTSLLAEVSALSDPDMLIEIEAMAVSCVGDPLADGTA</sequence>
<keyword evidence="1" id="KW-0378">Hydrolase</keyword>
<evidence type="ECO:0000313" key="2">
    <source>
        <dbReference type="Proteomes" id="UP001183777"/>
    </source>
</evidence>
<name>A0ABU2RLU5_9ACTN</name>
<dbReference type="Proteomes" id="UP001183777">
    <property type="component" value="Unassembled WGS sequence"/>
</dbReference>
<proteinExistence type="predicted"/>